<comment type="caution">
    <text evidence="10">The sequence shown here is derived from an EMBL/GenBank/DDBJ whole genome shotgun (WGS) entry which is preliminary data.</text>
</comment>
<evidence type="ECO:0000256" key="6">
    <source>
        <dbReference type="ARBA" id="ARBA00022989"/>
    </source>
</evidence>
<organism evidence="10 11">
    <name type="scientific">Leptosia nina</name>
    <dbReference type="NCBI Taxonomy" id="320188"/>
    <lineage>
        <taxon>Eukaryota</taxon>
        <taxon>Metazoa</taxon>
        <taxon>Ecdysozoa</taxon>
        <taxon>Arthropoda</taxon>
        <taxon>Hexapoda</taxon>
        <taxon>Insecta</taxon>
        <taxon>Pterygota</taxon>
        <taxon>Neoptera</taxon>
        <taxon>Endopterygota</taxon>
        <taxon>Lepidoptera</taxon>
        <taxon>Glossata</taxon>
        <taxon>Ditrysia</taxon>
        <taxon>Papilionoidea</taxon>
        <taxon>Pieridae</taxon>
        <taxon>Pierinae</taxon>
        <taxon>Leptosia</taxon>
    </lineage>
</organism>
<dbReference type="PANTHER" id="PTHR13505:SF7">
    <property type="entry name" value="TRANSMEMBRANE PROTEIN 208"/>
    <property type="match status" value="1"/>
</dbReference>
<name>A0AAV1K2B3_9NEOP</name>
<dbReference type="InterPro" id="IPR008506">
    <property type="entry name" value="SND2/TMEM208"/>
</dbReference>
<proteinExistence type="inferred from homology"/>
<comment type="subcellular location">
    <subcellularLocation>
        <location evidence="1">Endoplasmic reticulum membrane</location>
        <topology evidence="1">Multi-pass membrane protein</topology>
    </subcellularLocation>
</comment>
<dbReference type="GO" id="GO:0005789">
    <property type="term" value="C:endoplasmic reticulum membrane"/>
    <property type="evidence" value="ECO:0007669"/>
    <property type="project" value="UniProtKB-SubCell"/>
</dbReference>
<keyword evidence="7 9" id="KW-0472">Membrane</keyword>
<accession>A0AAV1K2B3</accession>
<dbReference type="AlphaFoldDB" id="A0AAV1K2B3"/>
<feature type="region of interest" description="Disordered" evidence="8">
    <location>
        <begin position="154"/>
        <end position="173"/>
    </location>
</feature>
<keyword evidence="5" id="KW-0256">Endoplasmic reticulum</keyword>
<dbReference type="PANTHER" id="PTHR13505">
    <property type="entry name" value="TRANSMEMBRANE PROTEIN 208"/>
    <property type="match status" value="1"/>
</dbReference>
<evidence type="ECO:0000256" key="5">
    <source>
        <dbReference type="ARBA" id="ARBA00022824"/>
    </source>
</evidence>
<evidence type="ECO:0000256" key="2">
    <source>
        <dbReference type="ARBA" id="ARBA00009950"/>
    </source>
</evidence>
<evidence type="ECO:0000256" key="9">
    <source>
        <dbReference type="SAM" id="Phobius"/>
    </source>
</evidence>
<feature type="compositionally biased region" description="Basic residues" evidence="8">
    <location>
        <begin position="161"/>
        <end position="173"/>
    </location>
</feature>
<protein>
    <recommendedName>
        <fullName evidence="3">Transmembrane protein 208</fullName>
    </recommendedName>
</protein>
<dbReference type="EMBL" id="CAVLEF010000279">
    <property type="protein sequence ID" value="CAK1554833.1"/>
    <property type="molecule type" value="Genomic_DNA"/>
</dbReference>
<evidence type="ECO:0000256" key="4">
    <source>
        <dbReference type="ARBA" id="ARBA00022692"/>
    </source>
</evidence>
<keyword evidence="4 9" id="KW-0812">Transmembrane</keyword>
<dbReference type="Proteomes" id="UP001497472">
    <property type="component" value="Unassembled WGS sequence"/>
</dbReference>
<comment type="similarity">
    <text evidence="2">Belongs to the TMEM208 family.</text>
</comment>
<evidence type="ECO:0000313" key="11">
    <source>
        <dbReference type="Proteomes" id="UP001497472"/>
    </source>
</evidence>
<reference evidence="10 11" key="1">
    <citation type="submission" date="2023-11" db="EMBL/GenBank/DDBJ databases">
        <authorList>
            <person name="Okamura Y."/>
        </authorList>
    </citation>
    <scope>NUCLEOTIDE SEQUENCE [LARGE SCALE GENOMIC DNA]</scope>
</reference>
<keyword evidence="6 9" id="KW-1133">Transmembrane helix</keyword>
<feature type="transmembrane region" description="Helical" evidence="9">
    <location>
        <begin position="26"/>
        <end position="46"/>
    </location>
</feature>
<evidence type="ECO:0000256" key="3">
    <source>
        <dbReference type="ARBA" id="ARBA00015033"/>
    </source>
</evidence>
<evidence type="ECO:0000313" key="10">
    <source>
        <dbReference type="EMBL" id="CAK1554833.1"/>
    </source>
</evidence>
<evidence type="ECO:0000256" key="8">
    <source>
        <dbReference type="SAM" id="MobiDB-lite"/>
    </source>
</evidence>
<feature type="transmembrane region" description="Helical" evidence="9">
    <location>
        <begin position="106"/>
        <end position="130"/>
    </location>
</feature>
<dbReference type="GO" id="GO:0005773">
    <property type="term" value="C:vacuole"/>
    <property type="evidence" value="ECO:0007669"/>
    <property type="project" value="GOC"/>
</dbReference>
<keyword evidence="11" id="KW-1185">Reference proteome</keyword>
<gene>
    <name evidence="10" type="ORF">LNINA_LOCUS13693</name>
</gene>
<dbReference type="GO" id="GO:0006624">
    <property type="term" value="P:vacuolar protein processing"/>
    <property type="evidence" value="ECO:0007669"/>
    <property type="project" value="TreeGrafter"/>
</dbReference>
<feature type="transmembrane region" description="Helical" evidence="9">
    <location>
        <begin position="53"/>
        <end position="72"/>
    </location>
</feature>
<evidence type="ECO:0000256" key="7">
    <source>
        <dbReference type="ARBA" id="ARBA00023136"/>
    </source>
</evidence>
<evidence type="ECO:0000256" key="1">
    <source>
        <dbReference type="ARBA" id="ARBA00004477"/>
    </source>
</evidence>
<dbReference type="Pfam" id="PF05620">
    <property type="entry name" value="TMEM208_SND2"/>
    <property type="match status" value="1"/>
</dbReference>
<sequence length="173" mass="20255">MPPQPKKAPTKGAKQILVENEATISFYRNMAGASGLFYNCVMFGIYHDDIKSWLIFMNVVVMVIYVVCYQMMKYISRPTYTDQGQLIDPGLDLNMEGGMGEHVKDIIILTSIAHITAVMSNYFWLLLLLIPIRAFWLLWKNVLGPWFFQEAPEDTEQDEKKRKKMERRMRRHQ</sequence>